<dbReference type="PANTHER" id="PTHR30438:SF2">
    <property type="entry name" value="MEMBRANE PROTEIN"/>
    <property type="match status" value="1"/>
</dbReference>
<dbReference type="InterPro" id="IPR058625">
    <property type="entry name" value="MdtA-like_BSH"/>
</dbReference>
<reference evidence="3 4" key="2">
    <citation type="submission" date="2019-01" db="EMBL/GenBank/DDBJ databases">
        <authorList>
            <person name="Li Y."/>
        </authorList>
    </citation>
    <scope>NUCLEOTIDE SEQUENCE [LARGE SCALE GENOMIC DNA]</scope>
    <source>
        <strain evidence="3 4">2D-5</strain>
    </source>
</reference>
<dbReference type="EMBL" id="SAUW01000042">
    <property type="protein sequence ID" value="RWR05018.1"/>
    <property type="molecule type" value="Genomic_DNA"/>
</dbReference>
<keyword evidence="4" id="KW-1185">Reference proteome</keyword>
<accession>A0A443IK85</accession>
<evidence type="ECO:0000256" key="1">
    <source>
        <dbReference type="SAM" id="Coils"/>
    </source>
</evidence>
<dbReference type="Proteomes" id="UP000285710">
    <property type="component" value="Unassembled WGS sequence"/>
</dbReference>
<dbReference type="SUPFAM" id="SSF111369">
    <property type="entry name" value="HlyD-like secretion proteins"/>
    <property type="match status" value="1"/>
</dbReference>
<gene>
    <name evidence="3" type="ORF">D2T33_20390</name>
</gene>
<dbReference type="PANTHER" id="PTHR30438">
    <property type="entry name" value="36 KDA ANTIGEN-RELATED"/>
    <property type="match status" value="1"/>
</dbReference>
<dbReference type="GO" id="GO:0005886">
    <property type="term" value="C:plasma membrane"/>
    <property type="evidence" value="ECO:0007669"/>
    <property type="project" value="TreeGrafter"/>
</dbReference>
<dbReference type="Gene3D" id="1.10.287.470">
    <property type="entry name" value="Helix hairpin bin"/>
    <property type="match status" value="2"/>
</dbReference>
<comment type="caution">
    <text evidence="3">The sequence shown here is derived from an EMBL/GenBank/DDBJ whole genome shotgun (WGS) entry which is preliminary data.</text>
</comment>
<reference evidence="3 4" key="1">
    <citation type="submission" date="2019-01" db="EMBL/GenBank/DDBJ databases">
        <title>Sinorhodobacter populi sp. nov. isolated from the symptomatic bark tissue of Populus euramericana canker.</title>
        <authorList>
            <person name="Xu G."/>
        </authorList>
    </citation>
    <scope>NUCLEOTIDE SEQUENCE [LARGE SCALE GENOMIC DNA]</scope>
    <source>
        <strain evidence="3 4">2D-5</strain>
    </source>
</reference>
<evidence type="ECO:0000313" key="3">
    <source>
        <dbReference type="EMBL" id="RWR05018.1"/>
    </source>
</evidence>
<dbReference type="Gene3D" id="2.40.30.170">
    <property type="match status" value="1"/>
</dbReference>
<sequence>MTSRRKWVAGGAVAAAAALGAWFWLNTDPQSLPVGIAGSNGRLEAVDIDIAAQTGGRLKDVFVAEGDFVEAGQILAQMDTARLEAQKLEAEAQIRRAEIAIDTANSLVTQREAEREAAAANVELQEAELDAAERRLVRSEALARASTVSQQVLDDDRASERKARAALSSAKASLAASEAAIGAARAQIIDAEAAVAAAKAALGSIAAEIADATLVAPRDGRVQYRLAQPGEVMGSGGRVINMIDVTDVYMNIFLPTELAGRIAIGTEVRLVMDVAPGAVIPATVSFVSDVAQFTPRSVETEEERLKLTFRVRAKIAPELLVQHIRQVKTGLPGMAYVRVDPAAEWPGFLQQGLVAP</sequence>
<dbReference type="RefSeq" id="WP_128270982.1">
    <property type="nucleotide sequence ID" value="NZ_SAUW01000042.1"/>
</dbReference>
<dbReference type="Pfam" id="PF25917">
    <property type="entry name" value="BSH_RND"/>
    <property type="match status" value="1"/>
</dbReference>
<organism evidence="3 4">
    <name type="scientific">Paenirhodobacter populi</name>
    <dbReference type="NCBI Taxonomy" id="2306993"/>
    <lineage>
        <taxon>Bacteria</taxon>
        <taxon>Pseudomonadati</taxon>
        <taxon>Pseudomonadota</taxon>
        <taxon>Alphaproteobacteria</taxon>
        <taxon>Rhodobacterales</taxon>
        <taxon>Rhodobacter group</taxon>
        <taxon>Paenirhodobacter</taxon>
    </lineage>
</organism>
<dbReference type="Gene3D" id="2.40.50.100">
    <property type="match status" value="1"/>
</dbReference>
<name>A0A443IK85_9RHOB</name>
<proteinExistence type="predicted"/>
<evidence type="ECO:0000259" key="2">
    <source>
        <dbReference type="Pfam" id="PF25917"/>
    </source>
</evidence>
<evidence type="ECO:0000313" key="4">
    <source>
        <dbReference type="Proteomes" id="UP000285710"/>
    </source>
</evidence>
<dbReference type="AlphaFoldDB" id="A0A443IK85"/>
<keyword evidence="1" id="KW-0175">Coiled coil</keyword>
<protein>
    <submittedName>
        <fullName evidence="3">HlyD family efflux transporter periplasmic adaptor subunit</fullName>
    </submittedName>
</protein>
<feature type="domain" description="Multidrug resistance protein MdtA-like barrel-sandwich hybrid" evidence="2">
    <location>
        <begin position="48"/>
        <end position="236"/>
    </location>
</feature>
<feature type="coiled-coil region" evidence="1">
    <location>
        <begin position="71"/>
        <end position="142"/>
    </location>
</feature>